<accession>A0A4V1N170</accession>
<dbReference type="RefSeq" id="WP_129470433.1">
    <property type="nucleotide sequence ID" value="NZ_SAWZ01000003.1"/>
</dbReference>
<keyword evidence="10" id="KW-1185">Reference proteome</keyword>
<dbReference type="Pfam" id="PF04616">
    <property type="entry name" value="Glyco_hydro_43"/>
    <property type="match status" value="1"/>
</dbReference>
<gene>
    <name evidence="9" type="ORF">EPA99_06615</name>
</gene>
<comment type="caution">
    <text evidence="9">The sequence shown here is derived from an EMBL/GenBank/DDBJ whole genome shotgun (WGS) entry which is preliminary data.</text>
</comment>
<feature type="chain" id="PRO_5020654585" evidence="7">
    <location>
        <begin position="24"/>
        <end position="534"/>
    </location>
</feature>
<keyword evidence="2 6" id="KW-0378">Hydrolase</keyword>
<dbReference type="PANTHER" id="PTHR42812:SF2">
    <property type="entry name" value="XYLOSIDASE_ARABINOSIDASE"/>
    <property type="match status" value="1"/>
</dbReference>
<organism evidence="9 10">
    <name type="scientific">Pseudoxanthomonas composti</name>
    <dbReference type="NCBI Taxonomy" id="2137479"/>
    <lineage>
        <taxon>Bacteria</taxon>
        <taxon>Pseudomonadati</taxon>
        <taxon>Pseudomonadota</taxon>
        <taxon>Gammaproteobacteria</taxon>
        <taxon>Lysobacterales</taxon>
        <taxon>Lysobacteraceae</taxon>
        <taxon>Pseudoxanthomonas</taxon>
    </lineage>
</organism>
<name>A0A4V1N170_9GAMM</name>
<dbReference type="InterPro" id="IPR013320">
    <property type="entry name" value="ConA-like_dom_sf"/>
</dbReference>
<evidence type="ECO:0000313" key="9">
    <source>
        <dbReference type="EMBL" id="RXR06326.1"/>
    </source>
</evidence>
<comment type="similarity">
    <text evidence="1 6">Belongs to the glycosyl hydrolase 43 family.</text>
</comment>
<dbReference type="Proteomes" id="UP000289784">
    <property type="component" value="Unassembled WGS sequence"/>
</dbReference>
<proteinExistence type="inferred from homology"/>
<dbReference type="Gene3D" id="2.115.10.20">
    <property type="entry name" value="Glycosyl hydrolase domain, family 43"/>
    <property type="match status" value="1"/>
</dbReference>
<feature type="active site" description="Proton donor" evidence="4">
    <location>
        <position position="217"/>
    </location>
</feature>
<dbReference type="Pfam" id="PF17851">
    <property type="entry name" value="GH43_C2"/>
    <property type="match status" value="1"/>
</dbReference>
<evidence type="ECO:0000313" key="10">
    <source>
        <dbReference type="Proteomes" id="UP000289784"/>
    </source>
</evidence>
<dbReference type="InterPro" id="IPR041542">
    <property type="entry name" value="GH43_C2"/>
</dbReference>
<dbReference type="PANTHER" id="PTHR42812">
    <property type="entry name" value="BETA-XYLOSIDASE"/>
    <property type="match status" value="1"/>
</dbReference>
<evidence type="ECO:0000256" key="5">
    <source>
        <dbReference type="PIRSR" id="PIRSR606710-2"/>
    </source>
</evidence>
<reference evidence="9 10" key="1">
    <citation type="submission" date="2019-01" db="EMBL/GenBank/DDBJ databases">
        <title>Pseudoxanthomonas composti sp. nov., isolated from compost.</title>
        <authorList>
            <person name="Yang G."/>
        </authorList>
    </citation>
    <scope>NUCLEOTIDE SEQUENCE [LARGE SCALE GENOMIC DNA]</scope>
    <source>
        <strain evidence="9 10">GSS15</strain>
    </source>
</reference>
<dbReference type="SUPFAM" id="SSF75005">
    <property type="entry name" value="Arabinanase/levansucrase/invertase"/>
    <property type="match status" value="1"/>
</dbReference>
<dbReference type="InterPro" id="IPR006710">
    <property type="entry name" value="Glyco_hydro_43"/>
</dbReference>
<keyword evidence="7" id="KW-0732">Signal</keyword>
<feature type="active site" description="Proton acceptor" evidence="4">
    <location>
        <position position="59"/>
    </location>
</feature>
<dbReference type="AlphaFoldDB" id="A0A4V1N170"/>
<dbReference type="GO" id="GO:0005975">
    <property type="term" value="P:carbohydrate metabolic process"/>
    <property type="evidence" value="ECO:0007669"/>
    <property type="project" value="InterPro"/>
</dbReference>
<feature type="signal peptide" evidence="7">
    <location>
        <begin position="1"/>
        <end position="23"/>
    </location>
</feature>
<feature type="domain" description="Beta-xylosidase C-terminal Concanavalin A-like" evidence="8">
    <location>
        <begin position="350"/>
        <end position="528"/>
    </location>
</feature>
<keyword evidence="3 6" id="KW-0326">Glycosidase</keyword>
<evidence type="ECO:0000256" key="6">
    <source>
        <dbReference type="RuleBase" id="RU361187"/>
    </source>
</evidence>
<evidence type="ECO:0000256" key="7">
    <source>
        <dbReference type="SAM" id="SignalP"/>
    </source>
</evidence>
<feature type="site" description="Important for catalytic activity, responsible for pKa modulation of the active site Glu and correct orientation of both the proton donor and substrate" evidence="5">
    <location>
        <position position="162"/>
    </location>
</feature>
<dbReference type="Gene3D" id="2.60.120.200">
    <property type="match status" value="1"/>
</dbReference>
<evidence type="ECO:0000256" key="2">
    <source>
        <dbReference type="ARBA" id="ARBA00022801"/>
    </source>
</evidence>
<dbReference type="CDD" id="cd09002">
    <property type="entry name" value="GH43_XYL-like"/>
    <property type="match status" value="1"/>
</dbReference>
<dbReference type="EMBL" id="SAWZ01000003">
    <property type="protein sequence ID" value="RXR06326.1"/>
    <property type="molecule type" value="Genomic_DNA"/>
</dbReference>
<evidence type="ECO:0000256" key="4">
    <source>
        <dbReference type="PIRSR" id="PIRSR606710-1"/>
    </source>
</evidence>
<evidence type="ECO:0000256" key="3">
    <source>
        <dbReference type="ARBA" id="ARBA00023295"/>
    </source>
</evidence>
<evidence type="ECO:0000259" key="8">
    <source>
        <dbReference type="Pfam" id="PF17851"/>
    </source>
</evidence>
<dbReference type="InterPro" id="IPR051795">
    <property type="entry name" value="Glycosyl_Hydrlase_43"/>
</dbReference>
<dbReference type="SUPFAM" id="SSF49899">
    <property type="entry name" value="Concanavalin A-like lectins/glucanases"/>
    <property type="match status" value="1"/>
</dbReference>
<sequence>MWTRSLVALLALIAAVVQPAAQAHEPVEGAWKRGIEQQRQADLGDGTFLNPVLAGDHPDPSVLKDGQDYYLTLSSFDAYPGLPIWHSRDLVNWVPLGHAITRNLGAIWAPDLVKHQGRYYIYFPARTGGTEGKRRSNYVVWADHIGGPWSEPVELGLPQYIDPGHAVGEDGKRYLFLSGGDYVQLSDDGLRVVGTPRHVYDGWKYPESWDVEGYAQEGPKIHRRGEWYYMTTAVGGTAGPPTGHMVITARSRSIHGPWENAPNNPITRTASRAEPWWSRGHATVVEGPDGRWWMLYHGYEHGFWTLGRQMLLDPIEWTDDGWFNAKGGDLGKPLPMPGGSKVGPHGMALSDGFGAGRLGPQWAFYDPGPDEHRRVSFVDGDMTLQGKGRTPADSSPLTVIAGDRAYEFEVEMEISPGAIGGALLFYNDRLYAGVGSNGEALVLHRYGQERPDGGLAPGKGGRLWLRVRNDHHIVTLHTSTDGKAWRKYPVQMEVSGYHHNVAGQFLALKPAIYAAGQGTVRFDRFSYRALAPSR</sequence>
<dbReference type="InterPro" id="IPR023296">
    <property type="entry name" value="Glyco_hydro_beta-prop_sf"/>
</dbReference>
<evidence type="ECO:0000256" key="1">
    <source>
        <dbReference type="ARBA" id="ARBA00009865"/>
    </source>
</evidence>
<dbReference type="GO" id="GO:0004553">
    <property type="term" value="F:hydrolase activity, hydrolyzing O-glycosyl compounds"/>
    <property type="evidence" value="ECO:0007669"/>
    <property type="project" value="InterPro"/>
</dbReference>
<protein>
    <submittedName>
        <fullName evidence="9">Xylosidase</fullName>
    </submittedName>
</protein>
<dbReference type="OrthoDB" id="9801455at2"/>